<dbReference type="EMBL" id="JACEIK010003244">
    <property type="protein sequence ID" value="MCD9640937.1"/>
    <property type="molecule type" value="Genomic_DNA"/>
</dbReference>
<gene>
    <name evidence="1" type="ORF">HAX54_026694</name>
</gene>
<protein>
    <recommendedName>
        <fullName evidence="3">GAG-pre-integrase domain-containing protein</fullName>
    </recommendedName>
</protein>
<comment type="caution">
    <text evidence="1">The sequence shown here is derived from an EMBL/GenBank/DDBJ whole genome shotgun (WGS) entry which is preliminary data.</text>
</comment>
<evidence type="ECO:0000313" key="1">
    <source>
        <dbReference type="EMBL" id="MCD9640937.1"/>
    </source>
</evidence>
<evidence type="ECO:0008006" key="3">
    <source>
        <dbReference type="Google" id="ProtNLM"/>
    </source>
</evidence>
<keyword evidence="2" id="KW-1185">Reference proteome</keyword>
<organism evidence="1 2">
    <name type="scientific">Datura stramonium</name>
    <name type="common">Jimsonweed</name>
    <name type="synonym">Common thornapple</name>
    <dbReference type="NCBI Taxonomy" id="4076"/>
    <lineage>
        <taxon>Eukaryota</taxon>
        <taxon>Viridiplantae</taxon>
        <taxon>Streptophyta</taxon>
        <taxon>Embryophyta</taxon>
        <taxon>Tracheophyta</taxon>
        <taxon>Spermatophyta</taxon>
        <taxon>Magnoliopsida</taxon>
        <taxon>eudicotyledons</taxon>
        <taxon>Gunneridae</taxon>
        <taxon>Pentapetalae</taxon>
        <taxon>asterids</taxon>
        <taxon>lamiids</taxon>
        <taxon>Solanales</taxon>
        <taxon>Solanaceae</taxon>
        <taxon>Solanoideae</taxon>
        <taxon>Datureae</taxon>
        <taxon>Datura</taxon>
    </lineage>
</organism>
<sequence>MDPSTKKVLLFGRSEDGLCTLPLRLSSSFHPCTYFSSKASSNYWHLRMGHPHQRILHQVLKKHPVFSLVLNDLCSAWKIPQPSPPSSPCAVPFQYAITAPLSRRIRHIFHPSPTNAIVPSAPPVTAATVGFKTRAAKTTIQNHTCM</sequence>
<proteinExistence type="predicted"/>
<accession>A0ABS8V1Q6</accession>
<evidence type="ECO:0000313" key="2">
    <source>
        <dbReference type="Proteomes" id="UP000823775"/>
    </source>
</evidence>
<dbReference type="Proteomes" id="UP000823775">
    <property type="component" value="Unassembled WGS sequence"/>
</dbReference>
<name>A0ABS8V1Q6_DATST</name>
<reference evidence="1 2" key="1">
    <citation type="journal article" date="2021" name="BMC Genomics">
        <title>Datura genome reveals duplications of psychoactive alkaloid biosynthetic genes and high mutation rate following tissue culture.</title>
        <authorList>
            <person name="Rajewski A."/>
            <person name="Carter-House D."/>
            <person name="Stajich J."/>
            <person name="Litt A."/>
        </authorList>
    </citation>
    <scope>NUCLEOTIDE SEQUENCE [LARGE SCALE GENOMIC DNA]</scope>
    <source>
        <strain evidence="1">AR-01</strain>
    </source>
</reference>